<dbReference type="AlphaFoldDB" id="A0A5P6VNU0"/>
<dbReference type="RefSeq" id="WP_151622732.1">
    <property type="nucleotide sequence ID" value="NZ_CP043028.1"/>
</dbReference>
<keyword evidence="2" id="KW-0378">Hydrolase</keyword>
<organism evidence="2 3">
    <name type="scientific">Pseudobutyrivibrio xylanivorans</name>
    <dbReference type="NCBI Taxonomy" id="185007"/>
    <lineage>
        <taxon>Bacteria</taxon>
        <taxon>Bacillati</taxon>
        <taxon>Bacillota</taxon>
        <taxon>Clostridia</taxon>
        <taxon>Lachnospirales</taxon>
        <taxon>Lachnospiraceae</taxon>
        <taxon>Pseudobutyrivibrio</taxon>
    </lineage>
</organism>
<proteinExistence type="predicted"/>
<dbReference type="Pfam" id="PF04307">
    <property type="entry name" value="YdjM"/>
    <property type="match status" value="1"/>
</dbReference>
<dbReference type="InterPro" id="IPR007404">
    <property type="entry name" value="YdjM-like"/>
</dbReference>
<evidence type="ECO:0000313" key="2">
    <source>
        <dbReference type="EMBL" id="QFJ54237.1"/>
    </source>
</evidence>
<dbReference type="Proteomes" id="UP000327030">
    <property type="component" value="Chromosome 1"/>
</dbReference>
<feature type="transmembrane region" description="Helical" evidence="1">
    <location>
        <begin position="86"/>
        <end position="106"/>
    </location>
</feature>
<protein>
    <submittedName>
        <fullName evidence="2">Metal-dependent hydrolase</fullName>
    </submittedName>
</protein>
<feature type="transmembrane region" description="Helical" evidence="1">
    <location>
        <begin position="54"/>
        <end position="74"/>
    </location>
</feature>
<feature type="transmembrane region" description="Helical" evidence="1">
    <location>
        <begin position="177"/>
        <end position="199"/>
    </location>
</feature>
<keyword evidence="1" id="KW-1133">Transmembrane helix</keyword>
<sequence>MQANTHAAVGVTIGLAVSFGQPSDMMLLAVTSAFVGSIICDIDVGETGKRSTPLILSAVSSLAVIFFSIFGYVFDTNTMMLWKKESGYLRSIIGITLFIGLCIYGSRKPHRSFMHSLLGMLLLGGGVYLIFPTASFYFLMGYVSHLILDIFNYRPVKLFYPIEKGYSLKRCYSKSRVNSIIFCAACALIACIIILKFVVGSNGI</sequence>
<keyword evidence="1" id="KW-0472">Membrane</keyword>
<evidence type="ECO:0000313" key="3">
    <source>
        <dbReference type="Proteomes" id="UP000327030"/>
    </source>
</evidence>
<dbReference type="KEGG" id="pxv:FXF36_04815"/>
<dbReference type="OrthoDB" id="5459053at2"/>
<name>A0A5P6VNU0_PSEXY</name>
<reference evidence="3" key="1">
    <citation type="submission" date="2019-08" db="EMBL/GenBank/DDBJ databases">
        <title>Complete Genome Sequence of the Polysaccharide-Degrading Rumen Bacterium Pseudobutyrivibrio xylanivorans MA3014.</title>
        <authorList>
            <person name="Palevich N."/>
            <person name="Maclean P.H."/>
            <person name="Kelly W.J."/>
            <person name="Leahy S.C."/>
            <person name="Rakonjac J."/>
            <person name="Attwood G.T."/>
        </authorList>
    </citation>
    <scope>NUCLEOTIDE SEQUENCE [LARGE SCALE GENOMIC DNA]</scope>
    <source>
        <strain evidence="3">MA3014</strain>
    </source>
</reference>
<dbReference type="EMBL" id="CP043028">
    <property type="protein sequence ID" value="QFJ54237.1"/>
    <property type="molecule type" value="Genomic_DNA"/>
</dbReference>
<gene>
    <name evidence="2" type="ORF">FXF36_04815</name>
</gene>
<accession>A0A5P6VNU0</accession>
<evidence type="ECO:0000256" key="1">
    <source>
        <dbReference type="SAM" id="Phobius"/>
    </source>
</evidence>
<dbReference type="GO" id="GO:0016787">
    <property type="term" value="F:hydrolase activity"/>
    <property type="evidence" value="ECO:0007669"/>
    <property type="project" value="UniProtKB-KW"/>
</dbReference>
<keyword evidence="1" id="KW-0812">Transmembrane</keyword>